<dbReference type="SUPFAM" id="SSF57850">
    <property type="entry name" value="RING/U-box"/>
    <property type="match status" value="1"/>
</dbReference>
<evidence type="ECO:0000256" key="9">
    <source>
        <dbReference type="SAM" id="MobiDB-lite"/>
    </source>
</evidence>
<accession>A0ABQ7TJE5</accession>
<evidence type="ECO:0000313" key="13">
    <source>
        <dbReference type="Proteomes" id="UP000826234"/>
    </source>
</evidence>
<dbReference type="Pfam" id="PF13705">
    <property type="entry name" value="TRC8_N"/>
    <property type="match status" value="1"/>
</dbReference>
<comment type="subcellular location">
    <subcellularLocation>
        <location evidence="1">Membrane</location>
        <topology evidence="1">Multi-pass membrane protein</topology>
    </subcellularLocation>
</comment>
<keyword evidence="5" id="KW-0862">Zinc</keyword>
<dbReference type="PANTHER" id="PTHR22763:SF167">
    <property type="entry name" value="RING FINGER PROTEIN 145"/>
    <property type="match status" value="1"/>
</dbReference>
<name>A0ABQ7TJE5_PHRPL</name>
<dbReference type="Gene3D" id="3.30.40.10">
    <property type="entry name" value="Zinc/RING finger domain, C3HC4 (zinc finger)"/>
    <property type="match status" value="1"/>
</dbReference>
<dbReference type="PROSITE" id="PS50089">
    <property type="entry name" value="ZF_RING_2"/>
    <property type="match status" value="1"/>
</dbReference>
<protein>
    <recommendedName>
        <fullName evidence="11">RING-type domain-containing protein</fullName>
    </recommendedName>
</protein>
<feature type="transmembrane region" description="Helical" evidence="10">
    <location>
        <begin position="220"/>
        <end position="243"/>
    </location>
</feature>
<evidence type="ECO:0000256" key="1">
    <source>
        <dbReference type="ARBA" id="ARBA00004141"/>
    </source>
</evidence>
<proteinExistence type="predicted"/>
<keyword evidence="3" id="KW-0479">Metal-binding</keyword>
<keyword evidence="7 10" id="KW-0472">Membrane</keyword>
<keyword evidence="4 8" id="KW-0863">Zinc-finger</keyword>
<dbReference type="EMBL" id="JAIPUX010000439">
    <property type="protein sequence ID" value="KAH0629890.1"/>
    <property type="molecule type" value="Genomic_DNA"/>
</dbReference>
<dbReference type="Proteomes" id="UP000826234">
    <property type="component" value="Unassembled WGS sequence"/>
</dbReference>
<sequence>MVMVIPCHSATVLSGQCSALVRVCQLVVCTLCSCVMKTKQIWLFSAHMLPLLARLCLVPLETIVIINKFAMIFTGLEVLYFLASNLLVPYNLAKSAYRELVQVIIAECCSTPYSLLGLVFTVSFVALGVLTLCKFYLQGYRAFMNDPAMNRGMTEGVTLLILAVQTGLIELQVVHRAFLLSIILFIVVASILQSMLEIADPIVLALGASRDKSLWKHFRAVSLCLFLLVFPAYMAYMICQFFHMDFWLLIIISSSILTSLQVLGTLFIYVLFMVEEFRKEPVENMDDVIYYVNGTYRLLEFLVALCVVAYGVSETIFGEWTVMGSMIIFIHSYYNVWLRAQLGWKSFLLRRDAVNKIKSLPTATKDQLEQHNDICAICYQDMKSAIITPCGHFFHAGCLKKWLYVQETCPLCHCQLKSPTQLMGQGSEPLPQPNPGAEQNTVQREATEPPGVERQEGPSGEPVDKGQVVKGLGLLQDSADARDASASLGNASSSEANQKEMASEGTAKEEAEVLTRDLGGCIQN</sequence>
<evidence type="ECO:0000256" key="8">
    <source>
        <dbReference type="PROSITE-ProRule" id="PRU00175"/>
    </source>
</evidence>
<feature type="compositionally biased region" description="Basic and acidic residues" evidence="9">
    <location>
        <begin position="497"/>
        <end position="515"/>
    </location>
</feature>
<dbReference type="SMART" id="SM00744">
    <property type="entry name" value="RINGv"/>
    <property type="match status" value="1"/>
</dbReference>
<evidence type="ECO:0000256" key="10">
    <source>
        <dbReference type="SAM" id="Phobius"/>
    </source>
</evidence>
<keyword evidence="6 10" id="KW-1133">Transmembrane helix</keyword>
<evidence type="ECO:0000256" key="2">
    <source>
        <dbReference type="ARBA" id="ARBA00022692"/>
    </source>
</evidence>
<organism evidence="12 13">
    <name type="scientific">Phrynosoma platyrhinos</name>
    <name type="common">Desert horned lizard</name>
    <dbReference type="NCBI Taxonomy" id="52577"/>
    <lineage>
        <taxon>Eukaryota</taxon>
        <taxon>Metazoa</taxon>
        <taxon>Chordata</taxon>
        <taxon>Craniata</taxon>
        <taxon>Vertebrata</taxon>
        <taxon>Euteleostomi</taxon>
        <taxon>Lepidosauria</taxon>
        <taxon>Squamata</taxon>
        <taxon>Bifurcata</taxon>
        <taxon>Unidentata</taxon>
        <taxon>Episquamata</taxon>
        <taxon>Toxicofera</taxon>
        <taxon>Iguania</taxon>
        <taxon>Phrynosomatidae</taxon>
        <taxon>Phrynosomatinae</taxon>
        <taxon>Phrynosoma</taxon>
    </lineage>
</organism>
<evidence type="ECO:0000256" key="4">
    <source>
        <dbReference type="ARBA" id="ARBA00022771"/>
    </source>
</evidence>
<feature type="transmembrane region" description="Helical" evidence="10">
    <location>
        <begin position="249"/>
        <end position="274"/>
    </location>
</feature>
<keyword evidence="13" id="KW-1185">Reference proteome</keyword>
<keyword evidence="2 10" id="KW-0812">Transmembrane</keyword>
<feature type="transmembrane region" description="Helical" evidence="10">
    <location>
        <begin position="41"/>
        <end position="57"/>
    </location>
</feature>
<dbReference type="InterPro" id="IPR050731">
    <property type="entry name" value="HRD1_E3_ubiq-ligases"/>
</dbReference>
<evidence type="ECO:0000256" key="7">
    <source>
        <dbReference type="ARBA" id="ARBA00023136"/>
    </source>
</evidence>
<dbReference type="PANTHER" id="PTHR22763">
    <property type="entry name" value="RING ZINC FINGER PROTEIN"/>
    <property type="match status" value="1"/>
</dbReference>
<comment type="caution">
    <text evidence="12">The sequence shown here is derived from an EMBL/GenBank/DDBJ whole genome shotgun (WGS) entry which is preliminary data.</text>
</comment>
<dbReference type="Pfam" id="PF13639">
    <property type="entry name" value="zf-RING_2"/>
    <property type="match status" value="1"/>
</dbReference>
<feature type="transmembrane region" description="Helical" evidence="10">
    <location>
        <begin position="318"/>
        <end position="338"/>
    </location>
</feature>
<feature type="compositionally biased region" description="Basic and acidic residues" evidence="9">
    <location>
        <begin position="445"/>
        <end position="456"/>
    </location>
</feature>
<feature type="transmembrane region" description="Helical" evidence="10">
    <location>
        <begin position="113"/>
        <end position="137"/>
    </location>
</feature>
<dbReference type="InterPro" id="IPR013083">
    <property type="entry name" value="Znf_RING/FYVE/PHD"/>
</dbReference>
<dbReference type="SMART" id="SM00184">
    <property type="entry name" value="RING"/>
    <property type="match status" value="1"/>
</dbReference>
<dbReference type="InterPro" id="IPR011016">
    <property type="entry name" value="Znf_RING-CH"/>
</dbReference>
<evidence type="ECO:0000256" key="5">
    <source>
        <dbReference type="ARBA" id="ARBA00022833"/>
    </source>
</evidence>
<feature type="domain" description="RING-type" evidence="11">
    <location>
        <begin position="375"/>
        <end position="413"/>
    </location>
</feature>
<feature type="transmembrane region" description="Helical" evidence="10">
    <location>
        <begin position="69"/>
        <end position="93"/>
    </location>
</feature>
<evidence type="ECO:0000256" key="6">
    <source>
        <dbReference type="ARBA" id="ARBA00022989"/>
    </source>
</evidence>
<feature type="transmembrane region" description="Helical" evidence="10">
    <location>
        <begin position="180"/>
        <end position="208"/>
    </location>
</feature>
<feature type="region of interest" description="Disordered" evidence="9">
    <location>
        <begin position="422"/>
        <end position="524"/>
    </location>
</feature>
<feature type="transmembrane region" description="Helical" evidence="10">
    <location>
        <begin position="295"/>
        <end position="312"/>
    </location>
</feature>
<reference evidence="12 13" key="1">
    <citation type="journal article" date="2022" name="Gigascience">
        <title>A chromosome-level genome assembly and annotation of the desert horned lizard, Phrynosoma platyrhinos, provides insight into chromosomal rearrangements among reptiles.</title>
        <authorList>
            <person name="Koochekian N."/>
            <person name="Ascanio A."/>
            <person name="Farleigh K."/>
            <person name="Card D.C."/>
            <person name="Schield D.R."/>
            <person name="Castoe T.A."/>
            <person name="Jezkova T."/>
        </authorList>
    </citation>
    <scope>NUCLEOTIDE SEQUENCE [LARGE SCALE GENOMIC DNA]</scope>
    <source>
        <strain evidence="12">NK-2021</strain>
    </source>
</reference>
<evidence type="ECO:0000256" key="3">
    <source>
        <dbReference type="ARBA" id="ARBA00022723"/>
    </source>
</evidence>
<evidence type="ECO:0000313" key="12">
    <source>
        <dbReference type="EMBL" id="KAH0629890.1"/>
    </source>
</evidence>
<evidence type="ECO:0000259" key="11">
    <source>
        <dbReference type="PROSITE" id="PS50089"/>
    </source>
</evidence>
<dbReference type="InterPro" id="IPR025754">
    <property type="entry name" value="TRC8_N_dom"/>
</dbReference>
<gene>
    <name evidence="12" type="ORF">JD844_012358</name>
</gene>
<dbReference type="InterPro" id="IPR001841">
    <property type="entry name" value="Znf_RING"/>
</dbReference>